<proteinExistence type="predicted"/>
<evidence type="ECO:0000256" key="1">
    <source>
        <dbReference type="SAM" id="MobiDB-lite"/>
    </source>
</evidence>
<organism evidence="2 3">
    <name type="scientific">Caulobacter hibisci</name>
    <dbReference type="NCBI Taxonomy" id="2035993"/>
    <lineage>
        <taxon>Bacteria</taxon>
        <taxon>Pseudomonadati</taxon>
        <taxon>Pseudomonadota</taxon>
        <taxon>Alphaproteobacteria</taxon>
        <taxon>Caulobacterales</taxon>
        <taxon>Caulobacteraceae</taxon>
        <taxon>Caulobacter</taxon>
    </lineage>
</organism>
<reference evidence="2 3" key="1">
    <citation type="submission" date="2020-11" db="EMBL/GenBank/DDBJ databases">
        <title>genome sequence of strain KACC 18849.</title>
        <authorList>
            <person name="Gao J."/>
            <person name="Zhang X."/>
        </authorList>
    </citation>
    <scope>NUCLEOTIDE SEQUENCE [LARGE SCALE GENOMIC DNA]</scope>
    <source>
        <strain evidence="2 3">KACC 18849</strain>
    </source>
</reference>
<dbReference type="Proteomes" id="UP000639859">
    <property type="component" value="Unassembled WGS sequence"/>
</dbReference>
<name>A0ABS0T291_9CAUL</name>
<sequence length="375" mass="38914">MVSAVAPSPYSYDPVANAQARLEGDRNLYKRMGLAFDEAAYLKRAQDRKDMYAKAAGSYDRREAILAQADASIRAMGLPEIAEPPVVRVQLSSSAKAALAREALLKEAAQKAAEASGAAPAEVSAETPTPPLAPTPAPATTTAVAAPVETYPKGSIESENNQMATGMAKVARDNIEMLAFGAGLVNGGIWMLNYTAELDELRSRGFGGEADMLVYTSERLIKMGLSSLGGTTGKMNSEFKVTGTTLYRTTEGRLKIGDFTQSAGEAGWSVSVRSTGEVTALANGRDVSGQVDDSSMWGYRWSDVIAARKAKEAAAALAAQPATLALPAAISNTTTTAGQSPASALSDAPVSAAASTAAVALATLRNVGQAIDRSI</sequence>
<accession>A0ABS0T291</accession>
<dbReference type="RefSeq" id="WP_198576929.1">
    <property type="nucleotide sequence ID" value="NZ_JADWOX010000010.1"/>
</dbReference>
<gene>
    <name evidence="2" type="ORF">I4Q42_15205</name>
</gene>
<feature type="compositionally biased region" description="Pro residues" evidence="1">
    <location>
        <begin position="128"/>
        <end position="137"/>
    </location>
</feature>
<feature type="compositionally biased region" description="Low complexity" evidence="1">
    <location>
        <begin position="116"/>
        <end position="127"/>
    </location>
</feature>
<dbReference type="EMBL" id="JADWOX010000010">
    <property type="protein sequence ID" value="MBI1685018.1"/>
    <property type="molecule type" value="Genomic_DNA"/>
</dbReference>
<evidence type="ECO:0000313" key="3">
    <source>
        <dbReference type="Proteomes" id="UP000639859"/>
    </source>
</evidence>
<comment type="caution">
    <text evidence="2">The sequence shown here is derived from an EMBL/GenBank/DDBJ whole genome shotgun (WGS) entry which is preliminary data.</text>
</comment>
<protein>
    <submittedName>
        <fullName evidence="2">Uncharacterized protein</fullName>
    </submittedName>
</protein>
<evidence type="ECO:0000313" key="2">
    <source>
        <dbReference type="EMBL" id="MBI1685018.1"/>
    </source>
</evidence>
<feature type="region of interest" description="Disordered" evidence="1">
    <location>
        <begin position="116"/>
        <end position="141"/>
    </location>
</feature>
<keyword evidence="3" id="KW-1185">Reference proteome</keyword>